<evidence type="ECO:0000256" key="7">
    <source>
        <dbReference type="ARBA" id="ARBA00022691"/>
    </source>
</evidence>
<dbReference type="SMART" id="SM00876">
    <property type="entry name" value="BATS"/>
    <property type="match status" value="1"/>
</dbReference>
<dbReference type="InterPro" id="IPR002684">
    <property type="entry name" value="Biotin_synth/BioAB"/>
</dbReference>
<dbReference type="Proteomes" id="UP000632322">
    <property type="component" value="Unassembled WGS sequence"/>
</dbReference>
<keyword evidence="11 16" id="KW-0408">Iron</keyword>
<accession>A0A5C4X609</accession>
<evidence type="ECO:0000313" key="20">
    <source>
        <dbReference type="EMBL" id="TNM58049.1"/>
    </source>
</evidence>
<feature type="binding site" evidence="16 17">
    <location>
        <position position="77"/>
    </location>
    <ligand>
        <name>[4Fe-4S] cluster</name>
        <dbReference type="ChEBI" id="CHEBI:49883"/>
        <note>4Fe-4S-S-AdoMet</note>
    </ligand>
</feature>
<dbReference type="UniPathway" id="UPA00078">
    <property type="reaction ID" value="UER00162"/>
</dbReference>
<dbReference type="Proteomes" id="UP000314223">
    <property type="component" value="Unassembled WGS sequence"/>
</dbReference>
<dbReference type="EMBL" id="VDMQ01000001">
    <property type="protein sequence ID" value="TNM58049.1"/>
    <property type="molecule type" value="Genomic_DNA"/>
</dbReference>
<organism evidence="20 21">
    <name type="scientific">Brevibacterium sediminis</name>
    <dbReference type="NCBI Taxonomy" id="1857024"/>
    <lineage>
        <taxon>Bacteria</taxon>
        <taxon>Bacillati</taxon>
        <taxon>Actinomycetota</taxon>
        <taxon>Actinomycetes</taxon>
        <taxon>Micrococcales</taxon>
        <taxon>Brevibacteriaceae</taxon>
        <taxon>Brevibacterium</taxon>
    </lineage>
</organism>
<dbReference type="HAMAP" id="MF_01694">
    <property type="entry name" value="BioB"/>
    <property type="match status" value="1"/>
</dbReference>
<evidence type="ECO:0000259" key="18">
    <source>
        <dbReference type="PROSITE" id="PS51918"/>
    </source>
</evidence>
<evidence type="ECO:0000313" key="19">
    <source>
        <dbReference type="EMBL" id="GGC25717.1"/>
    </source>
</evidence>
<dbReference type="GO" id="GO:0005506">
    <property type="term" value="F:iron ion binding"/>
    <property type="evidence" value="ECO:0007669"/>
    <property type="project" value="UniProtKB-UniRule"/>
</dbReference>
<dbReference type="InterPro" id="IPR058240">
    <property type="entry name" value="rSAM_sf"/>
</dbReference>
<evidence type="ECO:0000256" key="1">
    <source>
        <dbReference type="ARBA" id="ARBA00004942"/>
    </source>
</evidence>
<dbReference type="AlphaFoldDB" id="A0A5C4X609"/>
<comment type="similarity">
    <text evidence="2 16">Belongs to the radical SAM superfamily. Biotin synthase family.</text>
</comment>
<evidence type="ECO:0000256" key="17">
    <source>
        <dbReference type="PIRSR" id="PIRSR001619-1"/>
    </source>
</evidence>
<feature type="binding site" evidence="16 17">
    <location>
        <position position="80"/>
    </location>
    <ligand>
        <name>[4Fe-4S] cluster</name>
        <dbReference type="ChEBI" id="CHEBI:49883"/>
        <note>4Fe-4S-S-AdoMet</note>
    </ligand>
</feature>
<feature type="domain" description="Radical SAM core" evidence="18">
    <location>
        <begin position="58"/>
        <end position="285"/>
    </location>
</feature>
<evidence type="ECO:0000256" key="5">
    <source>
        <dbReference type="ARBA" id="ARBA00022485"/>
    </source>
</evidence>
<feature type="binding site" evidence="16 17">
    <location>
        <position position="117"/>
    </location>
    <ligand>
        <name>[2Fe-2S] cluster</name>
        <dbReference type="ChEBI" id="CHEBI:190135"/>
    </ligand>
</feature>
<evidence type="ECO:0000256" key="12">
    <source>
        <dbReference type="ARBA" id="ARBA00023014"/>
    </source>
</evidence>
<evidence type="ECO:0000256" key="3">
    <source>
        <dbReference type="ARBA" id="ARBA00011738"/>
    </source>
</evidence>
<evidence type="ECO:0000256" key="2">
    <source>
        <dbReference type="ARBA" id="ARBA00010765"/>
    </source>
</evidence>
<evidence type="ECO:0000256" key="13">
    <source>
        <dbReference type="ARBA" id="ARBA00051157"/>
    </source>
</evidence>
<dbReference type="Pfam" id="PF04055">
    <property type="entry name" value="Radical_SAM"/>
    <property type="match status" value="1"/>
</dbReference>
<reference evidence="19" key="1">
    <citation type="journal article" date="2014" name="Int. J. Syst. Evol. Microbiol.">
        <title>Complete genome of a new Firmicutes species belonging to the dominant human colonic microbiota ('Ruminococcus bicirculans') reveals two chromosomes and a selective capacity to utilize plant glucans.</title>
        <authorList>
            <consortium name="NISC Comparative Sequencing Program"/>
            <person name="Wegmann U."/>
            <person name="Louis P."/>
            <person name="Goesmann A."/>
            <person name="Henrissat B."/>
            <person name="Duncan S.H."/>
            <person name="Flint H.J."/>
        </authorList>
    </citation>
    <scope>NUCLEOTIDE SEQUENCE</scope>
    <source>
        <strain evidence="19">CGMCC 1.15472</strain>
    </source>
</reference>
<feature type="binding site" evidence="16 17">
    <location>
        <position position="150"/>
    </location>
    <ligand>
        <name>[2Fe-2S] cluster</name>
        <dbReference type="ChEBI" id="CHEBI:190135"/>
    </ligand>
</feature>
<comment type="cofactor">
    <cofactor evidence="17">
        <name>[2Fe-2S] cluster</name>
        <dbReference type="ChEBI" id="CHEBI:190135"/>
    </cofactor>
    <text evidence="17">Binds 1 [2Fe-2S] cluster. The cluster is coordinated with 3 cysteines and 1 arginine.</text>
</comment>
<evidence type="ECO:0000256" key="10">
    <source>
        <dbReference type="ARBA" id="ARBA00022756"/>
    </source>
</evidence>
<comment type="pathway">
    <text evidence="1 16">Cofactor biosynthesis; biotin biosynthesis; biotin from 7,8-diaminononanoate: step 2/2.</text>
</comment>
<dbReference type="InterPro" id="IPR024177">
    <property type="entry name" value="Biotin_synthase"/>
</dbReference>
<dbReference type="SFLD" id="SFLDG01278">
    <property type="entry name" value="biotin_synthase_like"/>
    <property type="match status" value="1"/>
</dbReference>
<evidence type="ECO:0000256" key="8">
    <source>
        <dbReference type="ARBA" id="ARBA00022714"/>
    </source>
</evidence>
<dbReference type="RefSeq" id="WP_139467164.1">
    <property type="nucleotide sequence ID" value="NZ_BMJG01000001.1"/>
</dbReference>
<reference evidence="19" key="4">
    <citation type="submission" date="2024-05" db="EMBL/GenBank/DDBJ databases">
        <authorList>
            <person name="Sun Q."/>
            <person name="Zhou Y."/>
        </authorList>
    </citation>
    <scope>NUCLEOTIDE SEQUENCE</scope>
    <source>
        <strain evidence="19">CGMCC 1.15472</strain>
    </source>
</reference>
<dbReference type="GO" id="GO:0051537">
    <property type="term" value="F:2 iron, 2 sulfur cluster binding"/>
    <property type="evidence" value="ECO:0007669"/>
    <property type="project" value="UniProtKB-KW"/>
</dbReference>
<sequence>MTTVNPDQNVNPGQLAESILNGGAATEADALTLLATPDEELFGLVHAGSRLRREHFGMTIKLNYLVNLKSGMCPESCTYCSQSLGSKAEILKYSWLSTDEAMEQASMGIGGGASRVCLVASGRGPSRRDVGRVGEIVERLKDENPEVEVCACLGILKEGQAEALKEAGADAYNHNINTAESFHDNIVKTHTYEDRTNTVEHAKAAGLSPCSGLIVGLGESDEQIVEALFALKALGSESIPINFLVPFDGTPLEGQWNLTPMQCMKIVATARFVCPDREIRLAGGREIHLKSLQPMALQLANSIFLGDYLTAEGQAAADDLAMIRDNGFTILGQEDEEARTEESVGCCGAEAGCCSDSKTTAEAATHTDPVIRRRGAGTAEVANA</sequence>
<comment type="cofactor">
    <cofactor evidence="16 17">
        <name>[4Fe-4S] cluster</name>
        <dbReference type="ChEBI" id="CHEBI:49883"/>
    </cofactor>
    <text evidence="16 17">Binds 1 [4Fe-4S] cluster. The cluster is coordinated with 3 cysteines and an exchangeable S-adenosyl-L-methionine.</text>
</comment>
<keyword evidence="12 16" id="KW-0411">Iron-sulfur</keyword>
<dbReference type="InterPro" id="IPR007197">
    <property type="entry name" value="rSAM"/>
</dbReference>
<comment type="function">
    <text evidence="14 16">Catalyzes the conversion of dethiobiotin (DTB) to biotin by the insertion of a sulfur atom into dethiobiotin via a radical-based mechanism.</text>
</comment>
<dbReference type="EMBL" id="BMJG01000001">
    <property type="protein sequence ID" value="GGC25717.1"/>
    <property type="molecule type" value="Genomic_DNA"/>
</dbReference>
<evidence type="ECO:0000256" key="9">
    <source>
        <dbReference type="ARBA" id="ARBA00022723"/>
    </source>
</evidence>
<evidence type="ECO:0000313" key="21">
    <source>
        <dbReference type="Proteomes" id="UP000314223"/>
    </source>
</evidence>
<name>A0A5C4X609_9MICO</name>
<dbReference type="SFLD" id="SFLDG01060">
    <property type="entry name" value="BATS_domain_containing"/>
    <property type="match status" value="1"/>
</dbReference>
<protein>
    <recommendedName>
        <fullName evidence="15 16">Biotin synthase</fullName>
        <ecNumber evidence="4 16">2.8.1.6</ecNumber>
    </recommendedName>
</protein>
<dbReference type="Pfam" id="PF06968">
    <property type="entry name" value="BATS"/>
    <property type="match status" value="1"/>
</dbReference>
<reference evidence="20 21" key="3">
    <citation type="submission" date="2019-06" db="EMBL/GenBank/DDBJ databases">
        <authorList>
            <person name="Mardanova A.M."/>
            <person name="Pudova D.S."/>
            <person name="Shagimardanova E.I."/>
            <person name="Gogoleva N.E."/>
            <person name="Lutfullin M.T."/>
            <person name="Hadieva G.F."/>
            <person name="Sharipova M.R."/>
        </authorList>
    </citation>
    <scope>NUCLEOTIDE SEQUENCE [LARGE SCALE GENOMIC DNA]</scope>
    <source>
        <strain evidence="20 21">MG-1</strain>
    </source>
</reference>
<comment type="cofactor">
    <cofactor evidence="16">
        <name>[2Fe-2S] cluster</name>
        <dbReference type="ChEBI" id="CHEBI:190135"/>
    </cofactor>
    <text evidence="16">Binds 1 [2Fe-2S] cluster. The cluster is coordinated with 3 cysteines and 1 arginine.</text>
</comment>
<feature type="binding site" evidence="16 17">
    <location>
        <position position="73"/>
    </location>
    <ligand>
        <name>[4Fe-4S] cluster</name>
        <dbReference type="ChEBI" id="CHEBI:49883"/>
        <note>4Fe-4S-S-AdoMet</note>
    </ligand>
</feature>
<feature type="binding site" evidence="16 17">
    <location>
        <position position="280"/>
    </location>
    <ligand>
        <name>[2Fe-2S] cluster</name>
        <dbReference type="ChEBI" id="CHEBI:190135"/>
    </ligand>
</feature>
<dbReference type="InterPro" id="IPR006638">
    <property type="entry name" value="Elp3/MiaA/NifB-like_rSAM"/>
</dbReference>
<dbReference type="InterPro" id="IPR013785">
    <property type="entry name" value="Aldolase_TIM"/>
</dbReference>
<proteinExistence type="inferred from homology"/>
<keyword evidence="9 16" id="KW-0479">Metal-binding</keyword>
<comment type="subunit">
    <text evidence="3 16">Homodimer.</text>
</comment>
<dbReference type="PANTHER" id="PTHR22976:SF2">
    <property type="entry name" value="BIOTIN SYNTHASE, MITOCHONDRIAL"/>
    <property type="match status" value="1"/>
</dbReference>
<dbReference type="SUPFAM" id="SSF102114">
    <property type="entry name" value="Radical SAM enzymes"/>
    <property type="match status" value="1"/>
</dbReference>
<keyword evidence="10 16" id="KW-0093">Biotin biosynthesis</keyword>
<dbReference type="InterPro" id="IPR010722">
    <property type="entry name" value="BATS_dom"/>
</dbReference>
<dbReference type="EC" id="2.8.1.6" evidence="4 16"/>
<keyword evidence="5 16" id="KW-0004">4Fe-4S</keyword>
<evidence type="ECO:0000256" key="14">
    <source>
        <dbReference type="ARBA" id="ARBA00057568"/>
    </source>
</evidence>
<keyword evidence="8 16" id="KW-0001">2Fe-2S</keyword>
<keyword evidence="22" id="KW-1185">Reference proteome</keyword>
<evidence type="ECO:0000256" key="6">
    <source>
        <dbReference type="ARBA" id="ARBA00022679"/>
    </source>
</evidence>
<dbReference type="FunFam" id="3.20.20.70:FF:000026">
    <property type="entry name" value="Biotin synthase"/>
    <property type="match status" value="1"/>
</dbReference>
<dbReference type="NCBIfam" id="TIGR00433">
    <property type="entry name" value="bioB"/>
    <property type="match status" value="1"/>
</dbReference>
<dbReference type="CDD" id="cd01335">
    <property type="entry name" value="Radical_SAM"/>
    <property type="match status" value="1"/>
</dbReference>
<keyword evidence="7 16" id="KW-0949">S-adenosyl-L-methionine</keyword>
<dbReference type="PIRSF" id="PIRSF001619">
    <property type="entry name" value="Biotin_synth"/>
    <property type="match status" value="1"/>
</dbReference>
<keyword evidence="6 16" id="KW-0808">Transferase</keyword>
<dbReference type="SMART" id="SM00729">
    <property type="entry name" value="Elp3"/>
    <property type="match status" value="1"/>
</dbReference>
<dbReference type="PROSITE" id="PS51918">
    <property type="entry name" value="RADICAL_SAM"/>
    <property type="match status" value="1"/>
</dbReference>
<gene>
    <name evidence="16 20" type="primary">bioB</name>
    <name evidence="20" type="ORF">FHQ09_01870</name>
    <name evidence="19" type="ORF">GCM10010974_05430</name>
</gene>
<dbReference type="PANTHER" id="PTHR22976">
    <property type="entry name" value="BIOTIN SYNTHASE"/>
    <property type="match status" value="1"/>
</dbReference>
<comment type="caution">
    <text evidence="20">The sequence shown here is derived from an EMBL/GenBank/DDBJ whole genome shotgun (WGS) entry which is preliminary data.</text>
</comment>
<evidence type="ECO:0000313" key="22">
    <source>
        <dbReference type="Proteomes" id="UP000632322"/>
    </source>
</evidence>
<evidence type="ECO:0000256" key="11">
    <source>
        <dbReference type="ARBA" id="ARBA00023004"/>
    </source>
</evidence>
<evidence type="ECO:0000256" key="4">
    <source>
        <dbReference type="ARBA" id="ARBA00012236"/>
    </source>
</evidence>
<dbReference type="GO" id="GO:0051539">
    <property type="term" value="F:4 iron, 4 sulfur cluster binding"/>
    <property type="evidence" value="ECO:0007669"/>
    <property type="project" value="UniProtKB-KW"/>
</dbReference>
<dbReference type="GO" id="GO:0004076">
    <property type="term" value="F:biotin synthase activity"/>
    <property type="evidence" value="ECO:0007669"/>
    <property type="project" value="UniProtKB-UniRule"/>
</dbReference>
<feature type="binding site" evidence="16 17">
    <location>
        <position position="210"/>
    </location>
    <ligand>
        <name>[2Fe-2S] cluster</name>
        <dbReference type="ChEBI" id="CHEBI:190135"/>
    </ligand>
</feature>
<reference evidence="22" key="2">
    <citation type="journal article" date="2019" name="Int. J. Syst. Evol. Microbiol.">
        <title>The Global Catalogue of Microorganisms (GCM) 10K type strain sequencing project: providing services to taxonomists for standard genome sequencing and annotation.</title>
        <authorList>
            <consortium name="The Broad Institute Genomics Platform"/>
            <consortium name="The Broad Institute Genome Sequencing Center for Infectious Disease"/>
            <person name="Wu L."/>
            <person name="Ma J."/>
        </authorList>
    </citation>
    <scope>NUCLEOTIDE SEQUENCE [LARGE SCALE GENOMIC DNA]</scope>
    <source>
        <strain evidence="22">CGMCC 1.15472</strain>
    </source>
</reference>
<evidence type="ECO:0000256" key="16">
    <source>
        <dbReference type="HAMAP-Rule" id="MF_01694"/>
    </source>
</evidence>
<comment type="catalytic activity">
    <reaction evidence="13 16">
        <text>(4R,5S)-dethiobiotin + (sulfur carrier)-SH + 2 reduced [2Fe-2S]-[ferredoxin] + 2 S-adenosyl-L-methionine = (sulfur carrier)-H + biotin + 2 5'-deoxyadenosine + 2 L-methionine + 2 oxidized [2Fe-2S]-[ferredoxin]</text>
        <dbReference type="Rhea" id="RHEA:22060"/>
        <dbReference type="Rhea" id="RHEA-COMP:10000"/>
        <dbReference type="Rhea" id="RHEA-COMP:10001"/>
        <dbReference type="Rhea" id="RHEA-COMP:14737"/>
        <dbReference type="Rhea" id="RHEA-COMP:14739"/>
        <dbReference type="ChEBI" id="CHEBI:17319"/>
        <dbReference type="ChEBI" id="CHEBI:29917"/>
        <dbReference type="ChEBI" id="CHEBI:33737"/>
        <dbReference type="ChEBI" id="CHEBI:33738"/>
        <dbReference type="ChEBI" id="CHEBI:57586"/>
        <dbReference type="ChEBI" id="CHEBI:57844"/>
        <dbReference type="ChEBI" id="CHEBI:59789"/>
        <dbReference type="ChEBI" id="CHEBI:64428"/>
        <dbReference type="ChEBI" id="CHEBI:149473"/>
        <dbReference type="EC" id="2.8.1.6"/>
    </reaction>
</comment>
<evidence type="ECO:0000256" key="15">
    <source>
        <dbReference type="ARBA" id="ARBA00070199"/>
    </source>
</evidence>
<dbReference type="SFLD" id="SFLDS00029">
    <property type="entry name" value="Radical_SAM"/>
    <property type="match status" value="1"/>
</dbReference>
<dbReference type="Gene3D" id="3.20.20.70">
    <property type="entry name" value="Aldolase class I"/>
    <property type="match status" value="1"/>
</dbReference>
<dbReference type="GO" id="GO:0009102">
    <property type="term" value="P:biotin biosynthetic process"/>
    <property type="evidence" value="ECO:0007669"/>
    <property type="project" value="UniProtKB-UniRule"/>
</dbReference>